<dbReference type="EMBL" id="CM016556">
    <property type="protein sequence ID" value="TKW14442.1"/>
    <property type="molecule type" value="Genomic_DNA"/>
</dbReference>
<dbReference type="Gene3D" id="3.30.70.100">
    <property type="match status" value="1"/>
</dbReference>
<feature type="domain" description="HMA" evidence="2">
    <location>
        <begin position="299"/>
        <end position="365"/>
    </location>
</feature>
<name>A0A4U6UGG8_SETVI</name>
<dbReference type="AlphaFoldDB" id="A0A4U6UGG8"/>
<dbReference type="Proteomes" id="UP000298652">
    <property type="component" value="Chromosome 5"/>
</dbReference>
<gene>
    <name evidence="3" type="ORF">SEVIR_5G168600v2</name>
</gene>
<dbReference type="InterPro" id="IPR036163">
    <property type="entry name" value="HMA_dom_sf"/>
</dbReference>
<feature type="compositionally biased region" description="Pro residues" evidence="1">
    <location>
        <begin position="107"/>
        <end position="116"/>
    </location>
</feature>
<sequence length="380" mass="40764">MSVENQMHHHPPKAPTQLQIKTKTHQVACCLVSLLTSENELAAGHSILVGAMASLLRWKDKYVKERLQGLSAGLSCSSAAATSVIVSSGRAIDRHSPRLRDPDRRFPPPVPKPPSSPYHYDDGKDKRKKKAAADGGVSSASSEHKKNKKKQAVQLQQVSPASSSRFLLNSSRLMRQSDDDDIAVVDYLPPPPFPSSPRPSFIDDDDGITVADSLPPLPSPRPAFIDDDMFHSRGDGTLQPAVPSGPHQLEALPPVELFAEPSAGAGSFSSSWSSSEKGRRAAGDKTAMMRSCSTRTGQHQVVVLRVSLHCKGCAGKVKKHISKMEGVTSFDIDIATKKVTVVGDVTPLGVLNSISKVKSAQFWPDALSSLSTPPRASASF</sequence>
<reference evidence="3 4" key="1">
    <citation type="submission" date="2019-03" db="EMBL/GenBank/DDBJ databases">
        <title>WGS assembly of Setaria viridis.</title>
        <authorList>
            <person name="Huang P."/>
            <person name="Jenkins J."/>
            <person name="Grimwood J."/>
            <person name="Barry K."/>
            <person name="Healey A."/>
            <person name="Mamidi S."/>
            <person name="Sreedasyam A."/>
            <person name="Shu S."/>
            <person name="Feldman M."/>
            <person name="Wu J."/>
            <person name="Yu Y."/>
            <person name="Chen C."/>
            <person name="Johnson J."/>
            <person name="Rokhsar D."/>
            <person name="Baxter I."/>
            <person name="Schmutz J."/>
            <person name="Brutnell T."/>
            <person name="Kellogg E."/>
        </authorList>
    </citation>
    <scope>NUCLEOTIDE SEQUENCE [LARGE SCALE GENOMIC DNA]</scope>
    <source>
        <strain evidence="4">cv. A10</strain>
    </source>
</reference>
<dbReference type="Gramene" id="TKW14441">
    <property type="protein sequence ID" value="TKW14441"/>
    <property type="gene ID" value="SEVIR_5G168600v2"/>
</dbReference>
<dbReference type="InterPro" id="IPR006121">
    <property type="entry name" value="HMA_dom"/>
</dbReference>
<feature type="region of interest" description="Disordered" evidence="1">
    <location>
        <begin position="265"/>
        <end position="284"/>
    </location>
</feature>
<dbReference type="CDD" id="cd00371">
    <property type="entry name" value="HMA"/>
    <property type="match status" value="1"/>
</dbReference>
<evidence type="ECO:0000259" key="2">
    <source>
        <dbReference type="PROSITE" id="PS50846"/>
    </source>
</evidence>
<evidence type="ECO:0000256" key="1">
    <source>
        <dbReference type="SAM" id="MobiDB-lite"/>
    </source>
</evidence>
<feature type="compositionally biased region" description="Basic and acidic residues" evidence="1">
    <location>
        <begin position="92"/>
        <end position="106"/>
    </location>
</feature>
<keyword evidence="4" id="KW-1185">Reference proteome</keyword>
<organism evidence="3 4">
    <name type="scientific">Setaria viridis</name>
    <name type="common">Green bristlegrass</name>
    <name type="synonym">Setaria italica subsp. viridis</name>
    <dbReference type="NCBI Taxonomy" id="4556"/>
    <lineage>
        <taxon>Eukaryota</taxon>
        <taxon>Viridiplantae</taxon>
        <taxon>Streptophyta</taxon>
        <taxon>Embryophyta</taxon>
        <taxon>Tracheophyta</taxon>
        <taxon>Spermatophyta</taxon>
        <taxon>Magnoliopsida</taxon>
        <taxon>Liliopsida</taxon>
        <taxon>Poales</taxon>
        <taxon>Poaceae</taxon>
        <taxon>PACMAD clade</taxon>
        <taxon>Panicoideae</taxon>
        <taxon>Panicodae</taxon>
        <taxon>Paniceae</taxon>
        <taxon>Cenchrinae</taxon>
        <taxon>Setaria</taxon>
    </lineage>
</organism>
<dbReference type="PROSITE" id="PS50846">
    <property type="entry name" value="HMA_2"/>
    <property type="match status" value="1"/>
</dbReference>
<dbReference type="EMBL" id="CM016556">
    <property type="protein sequence ID" value="TKW14441.1"/>
    <property type="molecule type" value="Genomic_DNA"/>
</dbReference>
<dbReference type="GO" id="GO:0046872">
    <property type="term" value="F:metal ion binding"/>
    <property type="evidence" value="ECO:0007669"/>
    <property type="project" value="InterPro"/>
</dbReference>
<evidence type="ECO:0000313" key="4">
    <source>
        <dbReference type="Proteomes" id="UP000298652"/>
    </source>
</evidence>
<feature type="compositionally biased region" description="Low complexity" evidence="1">
    <location>
        <begin position="265"/>
        <end position="275"/>
    </location>
</feature>
<dbReference type="Pfam" id="PF00403">
    <property type="entry name" value="HMA"/>
    <property type="match status" value="1"/>
</dbReference>
<dbReference type="SUPFAM" id="SSF55008">
    <property type="entry name" value="HMA, heavy metal-associated domain"/>
    <property type="match status" value="1"/>
</dbReference>
<dbReference type="PANTHER" id="PTHR46119">
    <property type="entry name" value="OS08G0405700 PROTEIN"/>
    <property type="match status" value="1"/>
</dbReference>
<dbReference type="Gramene" id="TKW14442">
    <property type="protein sequence ID" value="TKW14442"/>
    <property type="gene ID" value="SEVIR_5G168600v2"/>
</dbReference>
<evidence type="ECO:0000313" key="3">
    <source>
        <dbReference type="EMBL" id="TKW14442.1"/>
    </source>
</evidence>
<dbReference type="PANTHER" id="PTHR46119:SF28">
    <property type="entry name" value="OS01G0976300 PROTEIN"/>
    <property type="match status" value="1"/>
</dbReference>
<proteinExistence type="predicted"/>
<dbReference type="OMA" id="AGTHIQI"/>
<accession>A0A4U6UGG8</accession>
<feature type="region of interest" description="Disordered" evidence="1">
    <location>
        <begin position="92"/>
        <end position="161"/>
    </location>
</feature>
<dbReference type="InterPro" id="IPR044526">
    <property type="entry name" value="NAKR1-3"/>
</dbReference>
<protein>
    <recommendedName>
        <fullName evidence="2">HMA domain-containing protein</fullName>
    </recommendedName>
</protein>